<evidence type="ECO:0000256" key="2">
    <source>
        <dbReference type="ARBA" id="ARBA00005550"/>
    </source>
</evidence>
<feature type="compositionally biased region" description="Polar residues" evidence="8">
    <location>
        <begin position="469"/>
        <end position="484"/>
    </location>
</feature>
<evidence type="ECO:0000313" key="10">
    <source>
        <dbReference type="Proteomes" id="UP001301769"/>
    </source>
</evidence>
<comment type="similarity">
    <text evidence="2 7">Belongs to the DLT1 family.</text>
</comment>
<evidence type="ECO:0000256" key="5">
    <source>
        <dbReference type="ARBA" id="ARBA00022989"/>
    </source>
</evidence>
<feature type="compositionally biased region" description="Polar residues" evidence="8">
    <location>
        <begin position="501"/>
        <end position="516"/>
    </location>
</feature>
<feature type="compositionally biased region" description="Low complexity" evidence="8">
    <location>
        <begin position="420"/>
        <end position="447"/>
    </location>
</feature>
<dbReference type="InterPro" id="IPR038869">
    <property type="entry name" value="DLT1"/>
</dbReference>
<protein>
    <recommendedName>
        <fullName evidence="3 7">Defect at low temperature protein 1</fullName>
    </recommendedName>
</protein>
<feature type="compositionally biased region" description="Polar residues" evidence="8">
    <location>
        <begin position="448"/>
        <end position="460"/>
    </location>
</feature>
<evidence type="ECO:0000256" key="6">
    <source>
        <dbReference type="ARBA" id="ARBA00023136"/>
    </source>
</evidence>
<keyword evidence="5 7" id="KW-1133">Transmembrane helix</keyword>
<evidence type="ECO:0000256" key="7">
    <source>
        <dbReference type="RuleBase" id="RU367100"/>
    </source>
</evidence>
<reference evidence="9" key="2">
    <citation type="submission" date="2023-05" db="EMBL/GenBank/DDBJ databases">
        <authorList>
            <consortium name="Lawrence Berkeley National Laboratory"/>
            <person name="Steindorff A."/>
            <person name="Hensen N."/>
            <person name="Bonometti L."/>
            <person name="Westerberg I."/>
            <person name="Brannstrom I.O."/>
            <person name="Guillou S."/>
            <person name="Cros-Aarteil S."/>
            <person name="Calhoun S."/>
            <person name="Haridas S."/>
            <person name="Kuo A."/>
            <person name="Mondo S."/>
            <person name="Pangilinan J."/>
            <person name="Riley R."/>
            <person name="Labutti K."/>
            <person name="Andreopoulos B."/>
            <person name="Lipzen A."/>
            <person name="Chen C."/>
            <person name="Yanf M."/>
            <person name="Daum C."/>
            <person name="Ng V."/>
            <person name="Clum A."/>
            <person name="Ohm R."/>
            <person name="Martin F."/>
            <person name="Silar P."/>
            <person name="Natvig D."/>
            <person name="Lalanne C."/>
            <person name="Gautier V."/>
            <person name="Ament-Velasquez S.L."/>
            <person name="Kruys A."/>
            <person name="Hutchinson M.I."/>
            <person name="Powell A.J."/>
            <person name="Barry K."/>
            <person name="Miller A.N."/>
            <person name="Grigoriev I.V."/>
            <person name="Debuchy R."/>
            <person name="Gladieux P."/>
            <person name="Thoren M.H."/>
            <person name="Johannesson H."/>
        </authorList>
    </citation>
    <scope>NUCLEOTIDE SEQUENCE</scope>
    <source>
        <strain evidence="9">PSN293</strain>
    </source>
</reference>
<feature type="compositionally biased region" description="Low complexity" evidence="8">
    <location>
        <begin position="615"/>
        <end position="637"/>
    </location>
</feature>
<evidence type="ECO:0000256" key="8">
    <source>
        <dbReference type="SAM" id="MobiDB-lite"/>
    </source>
</evidence>
<dbReference type="GO" id="GO:0016020">
    <property type="term" value="C:membrane"/>
    <property type="evidence" value="ECO:0007669"/>
    <property type="project" value="UniProtKB-SubCell"/>
</dbReference>
<keyword evidence="10" id="KW-1185">Reference proteome</keyword>
<name>A0AAN6XVD4_9PEZI</name>
<feature type="transmembrane region" description="Helical" evidence="7">
    <location>
        <begin position="15"/>
        <end position="35"/>
    </location>
</feature>
<comment type="subcellular location">
    <subcellularLocation>
        <location evidence="7">Membrane</location>
        <topology evidence="7">Multi-pass membrane protein</topology>
    </subcellularLocation>
</comment>
<comment type="caution">
    <text evidence="9">The sequence shown here is derived from an EMBL/GenBank/DDBJ whole genome shotgun (WGS) entry which is preliminary data.</text>
</comment>
<dbReference type="Proteomes" id="UP001301769">
    <property type="component" value="Unassembled WGS sequence"/>
</dbReference>
<keyword evidence="6 7" id="KW-0472">Membrane</keyword>
<dbReference type="PANTHER" id="PTHR40021">
    <property type="entry name" value="DEFECT AT LOW TEMPERATURE PROTEIN 1"/>
    <property type="match status" value="1"/>
</dbReference>
<feature type="compositionally biased region" description="Low complexity" evidence="8">
    <location>
        <begin position="485"/>
        <end position="500"/>
    </location>
</feature>
<dbReference type="AlphaFoldDB" id="A0AAN6XVD4"/>
<feature type="compositionally biased region" description="Low complexity" evidence="8">
    <location>
        <begin position="571"/>
        <end position="591"/>
    </location>
</feature>
<dbReference type="EMBL" id="MU858285">
    <property type="protein sequence ID" value="KAK4207604.1"/>
    <property type="molecule type" value="Genomic_DNA"/>
</dbReference>
<gene>
    <name evidence="7" type="primary">DLT1</name>
    <name evidence="9" type="ORF">QBC37DRAFT_433200</name>
</gene>
<keyword evidence="4 7" id="KW-0812">Transmembrane</keyword>
<evidence type="ECO:0000256" key="4">
    <source>
        <dbReference type="ARBA" id="ARBA00022692"/>
    </source>
</evidence>
<accession>A0AAN6XVD4</accession>
<reference evidence="9" key="1">
    <citation type="journal article" date="2023" name="Mol. Phylogenet. Evol.">
        <title>Genome-scale phylogeny and comparative genomics of the fungal order Sordariales.</title>
        <authorList>
            <person name="Hensen N."/>
            <person name="Bonometti L."/>
            <person name="Westerberg I."/>
            <person name="Brannstrom I.O."/>
            <person name="Guillou S."/>
            <person name="Cros-Aarteil S."/>
            <person name="Calhoun S."/>
            <person name="Haridas S."/>
            <person name="Kuo A."/>
            <person name="Mondo S."/>
            <person name="Pangilinan J."/>
            <person name="Riley R."/>
            <person name="LaButti K."/>
            <person name="Andreopoulos B."/>
            <person name="Lipzen A."/>
            <person name="Chen C."/>
            <person name="Yan M."/>
            <person name="Daum C."/>
            <person name="Ng V."/>
            <person name="Clum A."/>
            <person name="Steindorff A."/>
            <person name="Ohm R.A."/>
            <person name="Martin F."/>
            <person name="Silar P."/>
            <person name="Natvig D.O."/>
            <person name="Lalanne C."/>
            <person name="Gautier V."/>
            <person name="Ament-Velasquez S.L."/>
            <person name="Kruys A."/>
            <person name="Hutchinson M.I."/>
            <person name="Powell A.J."/>
            <person name="Barry K."/>
            <person name="Miller A.N."/>
            <person name="Grigoriev I.V."/>
            <person name="Debuchy R."/>
            <person name="Gladieux P."/>
            <person name="Hiltunen Thoren M."/>
            <person name="Johannesson H."/>
        </authorList>
    </citation>
    <scope>NUCLEOTIDE SEQUENCE</scope>
    <source>
        <strain evidence="9">PSN293</strain>
    </source>
</reference>
<feature type="transmembrane region" description="Helical" evidence="7">
    <location>
        <begin position="47"/>
        <end position="71"/>
    </location>
</feature>
<proteinExistence type="inferred from homology"/>
<feature type="region of interest" description="Disordered" evidence="8">
    <location>
        <begin position="380"/>
        <end position="665"/>
    </location>
</feature>
<sequence length="675" mass="71637">MFPSTKAFRILYNTLYYALYLILLGVLIVSPADLMRQAVMHRNNTNVLIIAASYLVTILVLLVIYFGRLYINRSVLASIPKGWIPVDKSDGVPKKVREVIVTELSRSAAIAWGARPRVELVDTAGGSRTGTAAAAAAGTGSRGTAATHADGAAVAKEKKNTKGLAVAADSEQNKRPHHRIISTLRSGSCTGGGSAATMTEKDSDMATAAAVASVGVIPPKDAASPPVWGEIEHPGWASPTSPDLPNLQYNAVISELPNLIEAKALTLAPLDPASSTDPPALDPDAVAVLQRPETMGLREYLLQLTEMEVLAPVVVGPFIAQYEAARFSTRPVSNHQFRQLMHLFAELLRAMQPLDPAVLLEEYDEDDEEDGDYASAIYDTDIDNDAPRESSSSSLSLSVQEEGGGHNLQNKNDNNHHLNDNFNNNTNNLQQITRQKSSSSSADSMSSQRRYSIASRTSNLAGGGLPPSGRNTPLSMVLRNSSANSTWQQQHSQSHSLSQTFRTAPTTPKSRRTITGTFEDDDGRSSRSFSSVRTGSGGGSTGIIGANKKKKKKKKKKNSMAANSSPELLVSGGTTTTNRKSTSTTSGGTRNDGIGKDIEMDDDNFAQTRHPYIPGGSSSGSVRSANSGASRTSSNGSGRSGGGSVVIRLASGQEESSSGLPYILGGRIGLDNLAR</sequence>
<dbReference type="PANTHER" id="PTHR40021:SF1">
    <property type="entry name" value="DEFECT AT LOW TEMPERATURE PROTEIN 1"/>
    <property type="match status" value="1"/>
</dbReference>
<comment type="function">
    <text evidence="1 7">Required for growth under high-pressure and low-temperature conditions.</text>
</comment>
<evidence type="ECO:0000256" key="3">
    <source>
        <dbReference type="ARBA" id="ARBA00021353"/>
    </source>
</evidence>
<feature type="compositionally biased region" description="Basic residues" evidence="8">
    <location>
        <begin position="547"/>
        <end position="558"/>
    </location>
</feature>
<evidence type="ECO:0000256" key="1">
    <source>
        <dbReference type="ARBA" id="ARBA00002489"/>
    </source>
</evidence>
<evidence type="ECO:0000313" key="9">
    <source>
        <dbReference type="EMBL" id="KAK4207604.1"/>
    </source>
</evidence>
<organism evidence="9 10">
    <name type="scientific">Rhypophila decipiens</name>
    <dbReference type="NCBI Taxonomy" id="261697"/>
    <lineage>
        <taxon>Eukaryota</taxon>
        <taxon>Fungi</taxon>
        <taxon>Dikarya</taxon>
        <taxon>Ascomycota</taxon>
        <taxon>Pezizomycotina</taxon>
        <taxon>Sordariomycetes</taxon>
        <taxon>Sordariomycetidae</taxon>
        <taxon>Sordariales</taxon>
        <taxon>Naviculisporaceae</taxon>
        <taxon>Rhypophila</taxon>
    </lineage>
</organism>